<dbReference type="EMBL" id="ML987196">
    <property type="protein sequence ID" value="KAF2248364.1"/>
    <property type="molecule type" value="Genomic_DNA"/>
</dbReference>
<sequence>MLELDGQVAQFLDQMFKAVKDGRIPKGNPFNDLFDQQKEDKKYSLDYLHQMAKELYSTLSRTIHNFKSSRDFNQYTIVPGQFDPMQMDFMRDMEPKKENFLADEGLDWEKERRRYPGQVLDDATRSAVLSPAAAVKNEKKKQQEAQAEEQNDKSTPILGGSIDKQLLEEIDLAKRNEVDLMAESNEEDGSLQGRQTVALEKLATVIAAYLQDSGKQKSEASSIVFGEETEDEDEDEEEDDDDDEEEDGDGRASGRP</sequence>
<reference evidence="2" key="1">
    <citation type="journal article" date="2020" name="Stud. Mycol.">
        <title>101 Dothideomycetes genomes: a test case for predicting lifestyles and emergence of pathogens.</title>
        <authorList>
            <person name="Haridas S."/>
            <person name="Albert R."/>
            <person name="Binder M."/>
            <person name="Bloem J."/>
            <person name="Labutti K."/>
            <person name="Salamov A."/>
            <person name="Andreopoulos B."/>
            <person name="Baker S."/>
            <person name="Barry K."/>
            <person name="Bills G."/>
            <person name="Bluhm B."/>
            <person name="Cannon C."/>
            <person name="Castanera R."/>
            <person name="Culley D."/>
            <person name="Daum C."/>
            <person name="Ezra D."/>
            <person name="Gonzalez J."/>
            <person name="Henrissat B."/>
            <person name="Kuo A."/>
            <person name="Liang C."/>
            <person name="Lipzen A."/>
            <person name="Lutzoni F."/>
            <person name="Magnuson J."/>
            <person name="Mondo S."/>
            <person name="Nolan M."/>
            <person name="Ohm R."/>
            <person name="Pangilinan J."/>
            <person name="Park H.-J."/>
            <person name="Ramirez L."/>
            <person name="Alfaro M."/>
            <person name="Sun H."/>
            <person name="Tritt A."/>
            <person name="Yoshinaga Y."/>
            <person name="Zwiers L.-H."/>
            <person name="Turgeon B."/>
            <person name="Goodwin S."/>
            <person name="Spatafora J."/>
            <person name="Crous P."/>
            <person name="Grigoriev I."/>
        </authorList>
    </citation>
    <scope>NUCLEOTIDE SEQUENCE</scope>
    <source>
        <strain evidence="2">CBS 122368</strain>
    </source>
</reference>
<evidence type="ECO:0000256" key="1">
    <source>
        <dbReference type="SAM" id="MobiDB-lite"/>
    </source>
</evidence>
<dbReference type="RefSeq" id="XP_033683368.1">
    <property type="nucleotide sequence ID" value="XM_033829218.1"/>
</dbReference>
<evidence type="ECO:0000313" key="2">
    <source>
        <dbReference type="EMBL" id="KAF2248364.1"/>
    </source>
</evidence>
<proteinExistence type="predicted"/>
<keyword evidence="3" id="KW-1185">Reference proteome</keyword>
<dbReference type="Proteomes" id="UP000800094">
    <property type="component" value="Unassembled WGS sequence"/>
</dbReference>
<accession>A0A6A6ICQ6</accession>
<feature type="compositionally biased region" description="Acidic residues" evidence="1">
    <location>
        <begin position="227"/>
        <end position="248"/>
    </location>
</feature>
<gene>
    <name evidence="2" type="ORF">BU26DRAFT_520057</name>
</gene>
<evidence type="ECO:0000313" key="3">
    <source>
        <dbReference type="Proteomes" id="UP000800094"/>
    </source>
</evidence>
<protein>
    <submittedName>
        <fullName evidence="2">Uncharacterized protein</fullName>
    </submittedName>
</protein>
<dbReference type="GeneID" id="54582548"/>
<name>A0A6A6ICQ6_9PLEO</name>
<dbReference type="OrthoDB" id="4142077at2759"/>
<feature type="region of interest" description="Disordered" evidence="1">
    <location>
        <begin position="133"/>
        <end position="162"/>
    </location>
</feature>
<organism evidence="2 3">
    <name type="scientific">Trematosphaeria pertusa</name>
    <dbReference type="NCBI Taxonomy" id="390896"/>
    <lineage>
        <taxon>Eukaryota</taxon>
        <taxon>Fungi</taxon>
        <taxon>Dikarya</taxon>
        <taxon>Ascomycota</taxon>
        <taxon>Pezizomycotina</taxon>
        <taxon>Dothideomycetes</taxon>
        <taxon>Pleosporomycetidae</taxon>
        <taxon>Pleosporales</taxon>
        <taxon>Massarineae</taxon>
        <taxon>Trematosphaeriaceae</taxon>
        <taxon>Trematosphaeria</taxon>
    </lineage>
</organism>
<feature type="region of interest" description="Disordered" evidence="1">
    <location>
        <begin position="210"/>
        <end position="256"/>
    </location>
</feature>
<dbReference type="AlphaFoldDB" id="A0A6A6ICQ6"/>